<feature type="transmembrane region" description="Helical" evidence="1">
    <location>
        <begin position="217"/>
        <end position="235"/>
    </location>
</feature>
<keyword evidence="3" id="KW-1185">Reference proteome</keyword>
<feature type="transmembrane region" description="Helical" evidence="1">
    <location>
        <begin position="112"/>
        <end position="133"/>
    </location>
</feature>
<dbReference type="AlphaFoldDB" id="E3FW70"/>
<keyword evidence="1" id="KW-0472">Membrane</keyword>
<feature type="transmembrane region" description="Helical" evidence="1">
    <location>
        <begin position="481"/>
        <end position="498"/>
    </location>
</feature>
<keyword evidence="1" id="KW-1133">Transmembrane helix</keyword>
<evidence type="ECO:0000256" key="1">
    <source>
        <dbReference type="SAM" id="Phobius"/>
    </source>
</evidence>
<feature type="transmembrane region" description="Helical" evidence="1">
    <location>
        <begin position="194"/>
        <end position="210"/>
    </location>
</feature>
<evidence type="ECO:0000313" key="2">
    <source>
        <dbReference type="EMBL" id="ADO74791.1"/>
    </source>
</evidence>
<protein>
    <recommendedName>
        <fullName evidence="4">Glycosyltransferase RgtA/B/C/D-like domain-containing protein</fullName>
    </recommendedName>
</protein>
<dbReference type="HOGENOM" id="CLU_436038_0_0_7"/>
<feature type="transmembrane region" description="Helical" evidence="1">
    <location>
        <begin position="6"/>
        <end position="25"/>
    </location>
</feature>
<feature type="transmembrane region" description="Helical" evidence="1">
    <location>
        <begin position="431"/>
        <end position="449"/>
    </location>
</feature>
<sequence>MGWLVWMGETWMALGASWLVAAALYPDKGVLHRLIVTLLVLPALILTAMQALGIPGLLRPLWLGVLAPGVFAVPGWLAWRRLGRAQALALLRSDVSAPARLVREAWRDREPAALTVPVATAVLLLACVLVWIFKSWTWDPVWYHVPITAYAIQTGSLDWIDTSVPWTQSHPKNVELLAAWNCLFPLDNRLDDSSQLPFALLGAAVTAAWARAMGARPAFAAGAGAAWVLLPPIFLQVWSTHVDVACGALLSATVFFMRERPTARDRWMNLLALGLYAGTKMTGAFHLLMLGPWIAVRTVLELREARGAVGRRLGSVALSVLLLVSLSAFKYVQNLLKTGNPLWAFRVKVPLTDTWLPGLYDPSIFYGAAPGQSPLFFGSKGDVGHLLESWYGLVPAAYFPDVRTGGFGPVFAFLLVPCLLALLMSPRRWRSTLPILALGLLALTVQAAWWPRFTIGVATAGLVALGALHGRLAAWAGPRRGLSLLFLGLTLYTFWQGASAQVHQADLLMYSKHLAEAWRASPHERAALQVVDWLWPTSWNLLKEQELKKGDVVAYDQSVEFLAEFFTRDYRTRVEYVPSHGAVSDYLARIDALKPRWVGVQRGSAAAQALVQERGAEFLFDAPRSHISLYRMPP</sequence>
<accession>E3FW70</accession>
<organism evidence="2 3">
    <name type="scientific">Stigmatella aurantiaca (strain DW4/3-1)</name>
    <dbReference type="NCBI Taxonomy" id="378806"/>
    <lineage>
        <taxon>Bacteria</taxon>
        <taxon>Pseudomonadati</taxon>
        <taxon>Myxococcota</taxon>
        <taxon>Myxococcia</taxon>
        <taxon>Myxococcales</taxon>
        <taxon>Cystobacterineae</taxon>
        <taxon>Archangiaceae</taxon>
        <taxon>Stigmatella</taxon>
    </lineage>
</organism>
<dbReference type="eggNOG" id="COG1807">
    <property type="taxonomic scope" value="Bacteria"/>
</dbReference>
<dbReference type="STRING" id="378806.STAUR_7035"/>
<dbReference type="RefSeq" id="WP_013377621.1">
    <property type="nucleotide sequence ID" value="NC_014623.1"/>
</dbReference>
<proteinExistence type="predicted"/>
<keyword evidence="1" id="KW-0812">Transmembrane</keyword>
<evidence type="ECO:0008006" key="4">
    <source>
        <dbReference type="Google" id="ProtNLM"/>
    </source>
</evidence>
<feature type="transmembrane region" description="Helical" evidence="1">
    <location>
        <begin position="406"/>
        <end position="424"/>
    </location>
</feature>
<feature type="transmembrane region" description="Helical" evidence="1">
    <location>
        <begin position="455"/>
        <end position="474"/>
    </location>
</feature>
<name>E3FW70_STIAD</name>
<gene>
    <name evidence="2" type="ordered locus">STAUR_7035</name>
</gene>
<feature type="transmembrane region" description="Helical" evidence="1">
    <location>
        <begin position="34"/>
        <end position="54"/>
    </location>
</feature>
<evidence type="ECO:0000313" key="3">
    <source>
        <dbReference type="Proteomes" id="UP000001351"/>
    </source>
</evidence>
<dbReference type="EMBL" id="CP002271">
    <property type="protein sequence ID" value="ADO74791.1"/>
    <property type="molecule type" value="Genomic_DNA"/>
</dbReference>
<feature type="transmembrane region" description="Helical" evidence="1">
    <location>
        <begin position="313"/>
        <end position="332"/>
    </location>
</feature>
<feature type="transmembrane region" description="Helical" evidence="1">
    <location>
        <begin position="60"/>
        <end position="79"/>
    </location>
</feature>
<reference evidence="2 3" key="1">
    <citation type="journal article" date="2011" name="Mol. Biol. Evol.">
        <title>Comparative genomic analysis of fruiting body formation in Myxococcales.</title>
        <authorList>
            <person name="Huntley S."/>
            <person name="Hamann N."/>
            <person name="Wegener-Feldbrugge S."/>
            <person name="Treuner-Lange A."/>
            <person name="Kube M."/>
            <person name="Reinhardt R."/>
            <person name="Klages S."/>
            <person name="Muller R."/>
            <person name="Ronning C.M."/>
            <person name="Nierman W.C."/>
            <person name="Sogaard-Andersen L."/>
        </authorList>
    </citation>
    <scope>NUCLEOTIDE SEQUENCE [LARGE SCALE GENOMIC DNA]</scope>
    <source>
        <strain evidence="2 3">DW4/3-1</strain>
    </source>
</reference>
<dbReference type="KEGG" id="sur:STAUR_7035"/>
<dbReference type="Proteomes" id="UP000001351">
    <property type="component" value="Chromosome"/>
</dbReference>